<name>A0A1Y2HBD1_9FUNG</name>
<sequence>MSATALPRLPDSAKQVLPFMLRAQEMDSRDPAIAYWCKMHAARVALQVAPQIPEIRPWLLAIMDALEAEKLQLKDNEFVADENVAAAHVENFALKIFAAADREDRAGKASMRTAKTFLAASNYLDVLSVFSDADLDESVKDKIKYAKFKATDIIKALKAGEVPRPGPPPGSEAEAMDQVIAASAANSSSSSAGIESPTTPTNPVAPPPQLPSMPTPGVFPGLDHFHNHLPPPAQPPTFSTGGPASAHFNPTAPELPPARSPYPSSAAAPSPASSAPSFPAIPSFNPLPSHNPPPLDPNVLPSPLPAMDLPDPKLLAQAQKHARFAISALEYDDVNTAMDNLRKAMAVLAPFERRK</sequence>
<keyword evidence="5" id="KW-0963">Cytoplasm</keyword>
<keyword evidence="13" id="KW-1185">Reference proteome</keyword>
<dbReference type="GO" id="GO:0032511">
    <property type="term" value="P:late endosome to vacuole transport via multivesicular body sorting pathway"/>
    <property type="evidence" value="ECO:0007669"/>
    <property type="project" value="InterPro"/>
</dbReference>
<feature type="domain" description="Vta1/callose synthase N-terminal" evidence="10">
    <location>
        <begin position="16"/>
        <end position="158"/>
    </location>
</feature>
<evidence type="ECO:0000259" key="11">
    <source>
        <dbReference type="Pfam" id="PF18097"/>
    </source>
</evidence>
<reference evidence="12 13" key="1">
    <citation type="submission" date="2016-07" db="EMBL/GenBank/DDBJ databases">
        <title>Pervasive Adenine N6-methylation of Active Genes in Fungi.</title>
        <authorList>
            <consortium name="DOE Joint Genome Institute"/>
            <person name="Mondo S.J."/>
            <person name="Dannebaum R.O."/>
            <person name="Kuo R.C."/>
            <person name="Labutti K."/>
            <person name="Haridas S."/>
            <person name="Kuo A."/>
            <person name="Salamov A."/>
            <person name="Ahrendt S.R."/>
            <person name="Lipzen A."/>
            <person name="Sullivan W."/>
            <person name="Andreopoulos W.B."/>
            <person name="Clum A."/>
            <person name="Lindquist E."/>
            <person name="Daum C."/>
            <person name="Ramamoorthy G.K."/>
            <person name="Gryganskyi A."/>
            <person name="Culley D."/>
            <person name="Magnuson J.K."/>
            <person name="James T.Y."/>
            <person name="O'Malley M.A."/>
            <person name="Stajich J.E."/>
            <person name="Spatafora J.W."/>
            <person name="Visel A."/>
            <person name="Grigoriev I.V."/>
        </authorList>
    </citation>
    <scope>NUCLEOTIDE SEQUENCE [LARGE SCALE GENOMIC DNA]</scope>
    <source>
        <strain evidence="12 13">PL171</strain>
    </source>
</reference>
<feature type="domain" description="Vta1 C-terminal" evidence="11">
    <location>
        <begin position="312"/>
        <end position="348"/>
    </location>
</feature>
<keyword evidence="6" id="KW-0967">Endosome</keyword>
<dbReference type="InterPro" id="IPR044538">
    <property type="entry name" value="Vta1-like"/>
</dbReference>
<evidence type="ECO:0000256" key="9">
    <source>
        <dbReference type="SAM" id="MobiDB-lite"/>
    </source>
</evidence>
<dbReference type="Pfam" id="PF04652">
    <property type="entry name" value="Vta1"/>
    <property type="match status" value="1"/>
</dbReference>
<dbReference type="PANTHER" id="PTHR46009">
    <property type="entry name" value="VACUOLAR PROTEIN SORTING-ASSOCIATED PROTEIN VTA1 HOMOLOG"/>
    <property type="match status" value="1"/>
</dbReference>
<keyword evidence="4" id="KW-0813">Transport</keyword>
<evidence type="ECO:0000313" key="12">
    <source>
        <dbReference type="EMBL" id="ORZ31879.1"/>
    </source>
</evidence>
<dbReference type="EMBL" id="MCFL01000054">
    <property type="protein sequence ID" value="ORZ31879.1"/>
    <property type="molecule type" value="Genomic_DNA"/>
</dbReference>
<dbReference type="AlphaFoldDB" id="A0A1Y2HBD1"/>
<evidence type="ECO:0000256" key="7">
    <source>
        <dbReference type="ARBA" id="ARBA00022927"/>
    </source>
</evidence>
<organism evidence="12 13">
    <name type="scientific">Catenaria anguillulae PL171</name>
    <dbReference type="NCBI Taxonomy" id="765915"/>
    <lineage>
        <taxon>Eukaryota</taxon>
        <taxon>Fungi</taxon>
        <taxon>Fungi incertae sedis</taxon>
        <taxon>Blastocladiomycota</taxon>
        <taxon>Blastocladiomycetes</taxon>
        <taxon>Blastocladiales</taxon>
        <taxon>Catenariaceae</taxon>
        <taxon>Catenaria</taxon>
    </lineage>
</organism>
<evidence type="ECO:0000259" key="10">
    <source>
        <dbReference type="Pfam" id="PF04652"/>
    </source>
</evidence>
<keyword evidence="8" id="KW-0472">Membrane</keyword>
<dbReference type="Gene3D" id="1.20.5.420">
    <property type="entry name" value="Immunoglobulin FC, subunit C"/>
    <property type="match status" value="1"/>
</dbReference>
<gene>
    <name evidence="12" type="ORF">BCR44DRAFT_1416856</name>
</gene>
<dbReference type="Gene3D" id="1.25.40.270">
    <property type="entry name" value="Vacuolar protein sorting-associated protein vta1"/>
    <property type="match status" value="1"/>
</dbReference>
<dbReference type="GO" id="GO:0010008">
    <property type="term" value="C:endosome membrane"/>
    <property type="evidence" value="ECO:0007669"/>
    <property type="project" value="UniProtKB-SubCell"/>
</dbReference>
<comment type="similarity">
    <text evidence="3">Belongs to the VTA1 family.</text>
</comment>
<dbReference type="InterPro" id="IPR039431">
    <property type="entry name" value="Vta1/CALS_N"/>
</dbReference>
<proteinExistence type="inferred from homology"/>
<dbReference type="InterPro" id="IPR041212">
    <property type="entry name" value="Vta1_C"/>
</dbReference>
<dbReference type="InterPro" id="IPR023175">
    <property type="entry name" value="Vta1/CALS_N_sf"/>
</dbReference>
<feature type="compositionally biased region" description="Pro residues" evidence="9">
    <location>
        <begin position="203"/>
        <end position="214"/>
    </location>
</feature>
<feature type="region of interest" description="Disordered" evidence="9">
    <location>
        <begin position="182"/>
        <end position="302"/>
    </location>
</feature>
<feature type="compositionally biased region" description="Low complexity" evidence="9">
    <location>
        <begin position="261"/>
        <end position="288"/>
    </location>
</feature>
<comment type="subcellular location">
    <subcellularLocation>
        <location evidence="2">Cytoplasm</location>
    </subcellularLocation>
    <subcellularLocation>
        <location evidence="1">Endosome membrane</location>
        <topology evidence="1">Peripheral membrane protein</topology>
    </subcellularLocation>
</comment>
<feature type="compositionally biased region" description="Low complexity" evidence="9">
    <location>
        <begin position="182"/>
        <end position="202"/>
    </location>
</feature>
<dbReference type="GO" id="GO:0015031">
    <property type="term" value="P:protein transport"/>
    <property type="evidence" value="ECO:0007669"/>
    <property type="project" value="UniProtKB-KW"/>
</dbReference>
<comment type="caution">
    <text evidence="12">The sequence shown here is derived from an EMBL/GenBank/DDBJ whole genome shotgun (WGS) entry which is preliminary data.</text>
</comment>
<dbReference type="Proteomes" id="UP000193411">
    <property type="component" value="Unassembled WGS sequence"/>
</dbReference>
<protein>
    <submittedName>
        <fullName evidence="12">Vta1 like-domain-containing protein</fullName>
    </submittedName>
</protein>
<evidence type="ECO:0000256" key="5">
    <source>
        <dbReference type="ARBA" id="ARBA00022490"/>
    </source>
</evidence>
<evidence type="ECO:0000313" key="13">
    <source>
        <dbReference type="Proteomes" id="UP000193411"/>
    </source>
</evidence>
<evidence type="ECO:0000256" key="6">
    <source>
        <dbReference type="ARBA" id="ARBA00022753"/>
    </source>
</evidence>
<dbReference type="OrthoDB" id="391137at2759"/>
<keyword evidence="7" id="KW-0653">Protein transport</keyword>
<accession>A0A1Y2HBD1</accession>
<dbReference type="GO" id="GO:0005771">
    <property type="term" value="C:multivesicular body"/>
    <property type="evidence" value="ECO:0007669"/>
    <property type="project" value="TreeGrafter"/>
</dbReference>
<evidence type="ECO:0000256" key="8">
    <source>
        <dbReference type="ARBA" id="ARBA00023136"/>
    </source>
</evidence>
<evidence type="ECO:0000256" key="1">
    <source>
        <dbReference type="ARBA" id="ARBA00004481"/>
    </source>
</evidence>
<evidence type="ECO:0000256" key="3">
    <source>
        <dbReference type="ARBA" id="ARBA00007895"/>
    </source>
</evidence>
<dbReference type="Pfam" id="PF18097">
    <property type="entry name" value="Vta1_C"/>
    <property type="match status" value="1"/>
</dbReference>
<evidence type="ECO:0000256" key="2">
    <source>
        <dbReference type="ARBA" id="ARBA00004496"/>
    </source>
</evidence>
<feature type="compositionally biased region" description="Pro residues" evidence="9">
    <location>
        <begin position="289"/>
        <end position="302"/>
    </location>
</feature>
<dbReference type="STRING" id="765915.A0A1Y2HBD1"/>
<dbReference type="PANTHER" id="PTHR46009:SF1">
    <property type="entry name" value="VACUOLAR PROTEIN SORTING-ASSOCIATED PROTEIN VTA1 HOMOLOG"/>
    <property type="match status" value="1"/>
</dbReference>
<evidence type="ECO:0000256" key="4">
    <source>
        <dbReference type="ARBA" id="ARBA00022448"/>
    </source>
</evidence>